<dbReference type="AlphaFoldDB" id="A0A1Y3BV47"/>
<dbReference type="Proteomes" id="UP000194236">
    <property type="component" value="Unassembled WGS sequence"/>
</dbReference>
<name>A0A1Y3BV47_EURMA</name>
<keyword evidence="2" id="KW-1185">Reference proteome</keyword>
<dbReference type="CDD" id="cd22254">
    <property type="entry name" value="CSB_WHD"/>
    <property type="match status" value="1"/>
</dbReference>
<gene>
    <name evidence="1" type="ORF">BLA29_012750</name>
</gene>
<reference evidence="1 2" key="1">
    <citation type="submission" date="2017-03" db="EMBL/GenBank/DDBJ databases">
        <title>Genome Survey of Euroglyphus maynei.</title>
        <authorList>
            <person name="Arlian L.G."/>
            <person name="Morgan M.S."/>
            <person name="Rider S.D."/>
        </authorList>
    </citation>
    <scope>NUCLEOTIDE SEQUENCE [LARGE SCALE GENOMIC DNA]</scope>
    <source>
        <strain evidence="1">Arlian Lab</strain>
        <tissue evidence="1">Whole body</tissue>
    </source>
</reference>
<accession>A0A1Y3BV47</accession>
<protein>
    <submittedName>
        <fullName evidence="1">Uncharacterized protein</fullName>
    </submittedName>
</protein>
<dbReference type="EMBL" id="MUJZ01002635">
    <property type="protein sequence ID" value="OTF83673.1"/>
    <property type="molecule type" value="Genomic_DNA"/>
</dbReference>
<evidence type="ECO:0000313" key="2">
    <source>
        <dbReference type="Proteomes" id="UP000194236"/>
    </source>
</evidence>
<proteinExistence type="predicted"/>
<organism evidence="1 2">
    <name type="scientific">Euroglyphus maynei</name>
    <name type="common">Mayne's house dust mite</name>
    <dbReference type="NCBI Taxonomy" id="6958"/>
    <lineage>
        <taxon>Eukaryota</taxon>
        <taxon>Metazoa</taxon>
        <taxon>Ecdysozoa</taxon>
        <taxon>Arthropoda</taxon>
        <taxon>Chelicerata</taxon>
        <taxon>Arachnida</taxon>
        <taxon>Acari</taxon>
        <taxon>Acariformes</taxon>
        <taxon>Sarcoptiformes</taxon>
        <taxon>Astigmata</taxon>
        <taxon>Psoroptidia</taxon>
        <taxon>Analgoidea</taxon>
        <taxon>Pyroglyphidae</taxon>
        <taxon>Pyroglyphinae</taxon>
        <taxon>Euroglyphus</taxon>
    </lineage>
</organism>
<sequence length="130" mass="15499">LIKPRFKPPLNEEDLSSNNILRERANKFIGNKNDSKNLSLSNQFDEYKMIAMDLYRFLRDHNDRVSTDIIVDEFRPRIRTDQSAAFRELLFNMATLETDPVHQQAANNDERNKNVIIKYWKLKDEFRLPI</sequence>
<evidence type="ECO:0000313" key="1">
    <source>
        <dbReference type="EMBL" id="OTF83673.1"/>
    </source>
</evidence>
<feature type="non-terminal residue" evidence="1">
    <location>
        <position position="1"/>
    </location>
</feature>
<comment type="caution">
    <text evidence="1">The sequence shown here is derived from an EMBL/GenBank/DDBJ whole genome shotgun (WGS) entry which is preliminary data.</text>
</comment>